<name>A0ABT1YGD2_9BACL</name>
<evidence type="ECO:0000313" key="8">
    <source>
        <dbReference type="Proteomes" id="UP001300012"/>
    </source>
</evidence>
<evidence type="ECO:0000256" key="3">
    <source>
        <dbReference type="ARBA" id="ARBA00023136"/>
    </source>
</evidence>
<keyword evidence="8" id="KW-1185">Reference proteome</keyword>
<feature type="chain" id="PRO_5045287734" evidence="6">
    <location>
        <begin position="22"/>
        <end position="563"/>
    </location>
</feature>
<keyword evidence="3" id="KW-0472">Membrane</keyword>
<dbReference type="Proteomes" id="UP001300012">
    <property type="component" value="Unassembled WGS sequence"/>
</dbReference>
<dbReference type="Pfam" id="PF01547">
    <property type="entry name" value="SBP_bac_1"/>
    <property type="match status" value="1"/>
</dbReference>
<keyword evidence="1" id="KW-1003">Cell membrane</keyword>
<dbReference type="RefSeq" id="WP_258213855.1">
    <property type="nucleotide sequence ID" value="NZ_JANQBD010000009.1"/>
</dbReference>
<organism evidence="7 8">
    <name type="scientific">Paenibacillus radicis</name>
    <name type="common">ex Xue et al. 2023</name>
    <dbReference type="NCBI Taxonomy" id="2972489"/>
    <lineage>
        <taxon>Bacteria</taxon>
        <taxon>Bacillati</taxon>
        <taxon>Bacillota</taxon>
        <taxon>Bacilli</taxon>
        <taxon>Bacillales</taxon>
        <taxon>Paenibacillaceae</taxon>
        <taxon>Paenibacillus</taxon>
    </lineage>
</organism>
<sequence length="563" mass="62254">MKRASVLLLATTMLSVTVLNGCTKQEEKAASTPSEPESVVSQPGVLPITKEKTTLKVLVTGRPNIDFPTSSATKWVEDQTNVHVEWQVAPEGAEAQAKLNVVLASGDYPDVIMNFGVSNTQQLSNGKQGIFIPLNKLIEKYGVEIKKVFTKFRTVKEDITSSDGNIYSLPRVAECYQCSMGQKLWLYKPWLDKLNLKVPTTPEELYLVLKAFKEKDPNGNGKADEIPLSGSIGGDHTTIDEFLMNAFVLNSVSGTGGGFSITDGQHMYVNNGKIEASFVQPGWKEGLKYLNKLYTEKLLDQQSLTQNLKQLKALGENPKEVILGATSALGIGTFTQYGGPSGRWKDYVAVAPLKGPSGVQITPYNPNSTFTGEFIVTKAAKHPDVAVRWADFMYNDDVTWKLQKGEEGLNWRKPQPGEIGANGKPAVFTQLAPIAEEKSNNNWYQRGLFATDDAQRYTSTVDPKAPKPQAVILYEATKNQYEPYQQKADTIIPTLFMDVDQSKQVVDYSNSIGAYVGESMARFVTGDLNIDKDWDAYIKQLNTLNLPKLLAIYQTAYEAKKKK</sequence>
<dbReference type="PANTHER" id="PTHR43649">
    <property type="entry name" value="ARABINOSE-BINDING PROTEIN-RELATED"/>
    <property type="match status" value="1"/>
</dbReference>
<accession>A0ABT1YGD2</accession>
<keyword evidence="2 6" id="KW-0732">Signal</keyword>
<dbReference type="InterPro" id="IPR006059">
    <property type="entry name" value="SBP"/>
</dbReference>
<feature type="signal peptide" evidence="6">
    <location>
        <begin position="1"/>
        <end position="21"/>
    </location>
</feature>
<protein>
    <submittedName>
        <fullName evidence="7">Extracellular solute-binding protein</fullName>
    </submittedName>
</protein>
<evidence type="ECO:0000256" key="1">
    <source>
        <dbReference type="ARBA" id="ARBA00022475"/>
    </source>
</evidence>
<dbReference type="PANTHER" id="PTHR43649:SF33">
    <property type="entry name" value="POLYGALACTURONAN_RHAMNOGALACTURONAN-BINDING PROTEIN YTCQ"/>
    <property type="match status" value="1"/>
</dbReference>
<reference evidence="7 8" key="1">
    <citation type="submission" date="2022-08" db="EMBL/GenBank/DDBJ databases">
        <title>Paenibacillus endoradicis sp. nov., Paenibacillus radicibacter sp. nov and Paenibacillus pararadicis sp. nov., three cold-adapted plant growth-promoting bacteria isolated from root of Larix gmelinii in Great Khingan.</title>
        <authorList>
            <person name="Xue H."/>
        </authorList>
    </citation>
    <scope>NUCLEOTIDE SEQUENCE [LARGE SCALE GENOMIC DNA]</scope>
    <source>
        <strain evidence="7 8">N5-1-1-5</strain>
    </source>
</reference>
<evidence type="ECO:0000313" key="7">
    <source>
        <dbReference type="EMBL" id="MCR8632257.1"/>
    </source>
</evidence>
<dbReference type="EMBL" id="JANQBD010000009">
    <property type="protein sequence ID" value="MCR8632257.1"/>
    <property type="molecule type" value="Genomic_DNA"/>
</dbReference>
<proteinExistence type="predicted"/>
<keyword evidence="5" id="KW-0449">Lipoprotein</keyword>
<keyword evidence="4" id="KW-0564">Palmitate</keyword>
<comment type="caution">
    <text evidence="7">The sequence shown here is derived from an EMBL/GenBank/DDBJ whole genome shotgun (WGS) entry which is preliminary data.</text>
</comment>
<dbReference type="InterPro" id="IPR050490">
    <property type="entry name" value="Bact_solute-bd_prot1"/>
</dbReference>
<evidence type="ECO:0000256" key="2">
    <source>
        <dbReference type="ARBA" id="ARBA00022729"/>
    </source>
</evidence>
<dbReference type="Gene3D" id="3.40.190.10">
    <property type="entry name" value="Periplasmic binding protein-like II"/>
    <property type="match status" value="2"/>
</dbReference>
<gene>
    <name evidence="7" type="ORF">NV381_13695</name>
</gene>
<evidence type="ECO:0000256" key="6">
    <source>
        <dbReference type="SAM" id="SignalP"/>
    </source>
</evidence>
<evidence type="ECO:0000256" key="5">
    <source>
        <dbReference type="ARBA" id="ARBA00023288"/>
    </source>
</evidence>
<dbReference type="SUPFAM" id="SSF53850">
    <property type="entry name" value="Periplasmic binding protein-like II"/>
    <property type="match status" value="1"/>
</dbReference>
<evidence type="ECO:0000256" key="4">
    <source>
        <dbReference type="ARBA" id="ARBA00023139"/>
    </source>
</evidence>